<evidence type="ECO:0000313" key="4">
    <source>
        <dbReference type="Proteomes" id="UP000608024"/>
    </source>
</evidence>
<name>A0A918ZB36_9ACTN</name>
<evidence type="ECO:0000256" key="2">
    <source>
        <dbReference type="SAM" id="SignalP"/>
    </source>
</evidence>
<comment type="caution">
    <text evidence="3">The sequence shown here is derived from an EMBL/GenBank/DDBJ whole genome shotgun (WGS) entry which is preliminary data.</text>
</comment>
<evidence type="ECO:0008006" key="5">
    <source>
        <dbReference type="Google" id="ProtNLM"/>
    </source>
</evidence>
<dbReference type="EMBL" id="BNBT01000010">
    <property type="protein sequence ID" value="GHE43969.1"/>
    <property type="molecule type" value="Genomic_DNA"/>
</dbReference>
<protein>
    <recommendedName>
        <fullName evidence="5">Serine protease</fullName>
    </recommendedName>
</protein>
<reference evidence="3" key="1">
    <citation type="journal article" date="2014" name="Int. J. Syst. Evol. Microbiol.">
        <title>Complete genome sequence of Corynebacterium casei LMG S-19264T (=DSM 44701T), isolated from a smear-ripened cheese.</title>
        <authorList>
            <consortium name="US DOE Joint Genome Institute (JGI-PGF)"/>
            <person name="Walter F."/>
            <person name="Albersmeier A."/>
            <person name="Kalinowski J."/>
            <person name="Ruckert C."/>
        </authorList>
    </citation>
    <scope>NUCLEOTIDE SEQUENCE</scope>
    <source>
        <strain evidence="3">JCM 4784</strain>
    </source>
</reference>
<organism evidence="3 4">
    <name type="scientific">Streptomyces longispororuber</name>
    <dbReference type="NCBI Taxonomy" id="68230"/>
    <lineage>
        <taxon>Bacteria</taxon>
        <taxon>Bacillati</taxon>
        <taxon>Actinomycetota</taxon>
        <taxon>Actinomycetes</taxon>
        <taxon>Kitasatosporales</taxon>
        <taxon>Streptomycetaceae</taxon>
        <taxon>Streptomyces</taxon>
    </lineage>
</organism>
<dbReference type="AlphaFoldDB" id="A0A918ZB36"/>
<feature type="region of interest" description="Disordered" evidence="1">
    <location>
        <begin position="103"/>
        <end position="133"/>
    </location>
</feature>
<feature type="compositionally biased region" description="Polar residues" evidence="1">
    <location>
        <begin position="74"/>
        <end position="86"/>
    </location>
</feature>
<proteinExistence type="predicted"/>
<dbReference type="Proteomes" id="UP000608024">
    <property type="component" value="Unassembled WGS sequence"/>
</dbReference>
<reference evidence="3" key="2">
    <citation type="submission" date="2020-09" db="EMBL/GenBank/DDBJ databases">
        <authorList>
            <person name="Sun Q."/>
            <person name="Ohkuma M."/>
        </authorList>
    </citation>
    <scope>NUCLEOTIDE SEQUENCE</scope>
    <source>
        <strain evidence="3">JCM 4784</strain>
    </source>
</reference>
<gene>
    <name evidence="3" type="ORF">GCM10018785_11930</name>
</gene>
<feature type="signal peptide" evidence="2">
    <location>
        <begin position="1"/>
        <end position="44"/>
    </location>
</feature>
<keyword evidence="2" id="KW-0732">Signal</keyword>
<feature type="region of interest" description="Disordered" evidence="1">
    <location>
        <begin position="42"/>
        <end position="86"/>
    </location>
</feature>
<keyword evidence="4" id="KW-1185">Reference proteome</keyword>
<feature type="compositionally biased region" description="Polar residues" evidence="1">
    <location>
        <begin position="47"/>
        <end position="58"/>
    </location>
</feature>
<feature type="chain" id="PRO_5039301116" description="Serine protease" evidence="2">
    <location>
        <begin position="45"/>
        <end position="133"/>
    </location>
</feature>
<evidence type="ECO:0000256" key="1">
    <source>
        <dbReference type="SAM" id="MobiDB-lite"/>
    </source>
</evidence>
<sequence>MPWRFQPVRLSNKLKEKPVRTLTRPAALLAVTSALALGTTGSAAADTNKSQQTSSISGATAPLLAHAVAPRPDSGQSSQQSMDKAHTTNWTVIDYAGRVSESNRANDIAMVRTPQSEEDLESDRQRAQEIAAS</sequence>
<evidence type="ECO:0000313" key="3">
    <source>
        <dbReference type="EMBL" id="GHE43969.1"/>
    </source>
</evidence>
<accession>A0A918ZB36</accession>